<dbReference type="InterPro" id="IPR006059">
    <property type="entry name" value="SBP"/>
</dbReference>
<evidence type="ECO:0008006" key="6">
    <source>
        <dbReference type="Google" id="ProtNLM"/>
    </source>
</evidence>
<dbReference type="Gene3D" id="3.40.190.10">
    <property type="entry name" value="Periplasmic binding protein-like II"/>
    <property type="match status" value="2"/>
</dbReference>
<keyword evidence="3" id="KW-0732">Signal</keyword>
<evidence type="ECO:0000256" key="2">
    <source>
        <dbReference type="ARBA" id="ARBA00022448"/>
    </source>
</evidence>
<accession>A0A268QU07</accession>
<dbReference type="GO" id="GO:0042956">
    <property type="term" value="P:maltodextrin transmembrane transport"/>
    <property type="evidence" value="ECO:0007669"/>
    <property type="project" value="TreeGrafter"/>
</dbReference>
<dbReference type="GO" id="GO:0015768">
    <property type="term" value="P:maltose transport"/>
    <property type="evidence" value="ECO:0007669"/>
    <property type="project" value="TreeGrafter"/>
</dbReference>
<feature type="non-terminal residue" evidence="4">
    <location>
        <position position="1"/>
    </location>
</feature>
<dbReference type="GO" id="GO:1901982">
    <property type="term" value="F:maltose binding"/>
    <property type="evidence" value="ECO:0007669"/>
    <property type="project" value="TreeGrafter"/>
</dbReference>
<dbReference type="GO" id="GO:0055052">
    <property type="term" value="C:ATP-binding cassette (ABC) transporter complex, substrate-binding subunit-containing"/>
    <property type="evidence" value="ECO:0007669"/>
    <property type="project" value="TreeGrafter"/>
</dbReference>
<reference evidence="4 5" key="1">
    <citation type="submission" date="2017-07" db="EMBL/GenBank/DDBJ databases">
        <title>Isolation and whole genome analysis of endospore-forming bacteria from heroin.</title>
        <authorList>
            <person name="Kalinowski J."/>
            <person name="Ahrens B."/>
            <person name="Al-Dilaimi A."/>
            <person name="Winkler A."/>
            <person name="Wibberg D."/>
            <person name="Schleenbecker U."/>
            <person name="Ruckert C."/>
            <person name="Wolfel R."/>
            <person name="Grass G."/>
        </authorList>
    </citation>
    <scope>NUCLEOTIDE SEQUENCE [LARGE SCALE GENOMIC DNA]</scope>
    <source>
        <strain evidence="4 5">7523-2</strain>
    </source>
</reference>
<protein>
    <recommendedName>
        <fullName evidence="6">Sugar ABC transporter substrate-binding protein</fullName>
    </recommendedName>
</protein>
<dbReference type="RefSeq" id="WP_143118235.1">
    <property type="nucleotide sequence ID" value="NZ_NPBS01001084.1"/>
</dbReference>
<evidence type="ECO:0000256" key="1">
    <source>
        <dbReference type="ARBA" id="ARBA00008520"/>
    </source>
</evidence>
<dbReference type="SUPFAM" id="SSF53850">
    <property type="entry name" value="Periplasmic binding protein-like II"/>
    <property type="match status" value="1"/>
</dbReference>
<organism evidence="4 5">
    <name type="scientific">Shouchella clausii</name>
    <name type="common">Alkalihalobacillus clausii</name>
    <dbReference type="NCBI Taxonomy" id="79880"/>
    <lineage>
        <taxon>Bacteria</taxon>
        <taxon>Bacillati</taxon>
        <taxon>Bacillota</taxon>
        <taxon>Bacilli</taxon>
        <taxon>Bacillales</taxon>
        <taxon>Bacillaceae</taxon>
        <taxon>Shouchella</taxon>
    </lineage>
</organism>
<dbReference type="Pfam" id="PF13416">
    <property type="entry name" value="SBP_bac_8"/>
    <property type="match status" value="1"/>
</dbReference>
<gene>
    <name evidence="4" type="ORF">CHH61_26825</name>
</gene>
<dbReference type="PANTHER" id="PTHR30061:SF50">
    <property type="entry name" value="MALTOSE_MALTODEXTRIN-BINDING PERIPLASMIC PROTEIN"/>
    <property type="match status" value="1"/>
</dbReference>
<keyword evidence="2" id="KW-0813">Transport</keyword>
<evidence type="ECO:0000313" key="4">
    <source>
        <dbReference type="EMBL" id="PAF11529.1"/>
    </source>
</evidence>
<feature type="non-terminal residue" evidence="4">
    <location>
        <position position="67"/>
    </location>
</feature>
<comment type="similarity">
    <text evidence="1">Belongs to the bacterial solute-binding protein 1 family.</text>
</comment>
<comment type="caution">
    <text evidence="4">The sequence shown here is derived from an EMBL/GenBank/DDBJ whole genome shotgun (WGS) entry which is preliminary data.</text>
</comment>
<dbReference type="Proteomes" id="UP000216133">
    <property type="component" value="Unassembled WGS sequence"/>
</dbReference>
<dbReference type="PANTHER" id="PTHR30061">
    <property type="entry name" value="MALTOSE-BINDING PERIPLASMIC PROTEIN"/>
    <property type="match status" value="1"/>
</dbReference>
<evidence type="ECO:0000313" key="5">
    <source>
        <dbReference type="Proteomes" id="UP000216133"/>
    </source>
</evidence>
<name>A0A268QU07_SHOCL</name>
<dbReference type="EMBL" id="NPBS01001084">
    <property type="protein sequence ID" value="PAF11529.1"/>
    <property type="molecule type" value="Genomic_DNA"/>
</dbReference>
<evidence type="ECO:0000256" key="3">
    <source>
        <dbReference type="ARBA" id="ARBA00022729"/>
    </source>
</evidence>
<dbReference type="AlphaFoldDB" id="A0A268QU07"/>
<proteinExistence type="inferred from homology"/>
<sequence length="67" mass="7317">SHDGVGPAMVKGYIKELEVDSEILGQFTDSSVDALKYEGKLYGLPKATETPVFIYNKDLLPEVPATM</sequence>